<evidence type="ECO:0000313" key="3">
    <source>
        <dbReference type="Proteomes" id="UP000708208"/>
    </source>
</evidence>
<feature type="compositionally biased region" description="Low complexity" evidence="1">
    <location>
        <begin position="119"/>
        <end position="131"/>
    </location>
</feature>
<dbReference type="Proteomes" id="UP000708208">
    <property type="component" value="Unassembled WGS sequence"/>
</dbReference>
<feature type="region of interest" description="Disordered" evidence="1">
    <location>
        <begin position="54"/>
        <end position="131"/>
    </location>
</feature>
<feature type="compositionally biased region" description="Basic and acidic residues" evidence="1">
    <location>
        <begin position="54"/>
        <end position="69"/>
    </location>
</feature>
<keyword evidence="3" id="KW-1185">Reference proteome</keyword>
<accession>A0A8J2LC67</accession>
<sequence>MTLLKKTVHGPEVENLDSVSNTYSLAEDFDDNNDSVDILTTNSENLLDEVSFRHQEQKDIEHSCYSEKRKERKKGSSEILTSDESLQKLKEKSKKKNSDPTYNPVETRRKSESSKRQLRSSSDSSKHQSSA</sequence>
<proteinExistence type="predicted"/>
<dbReference type="AlphaFoldDB" id="A0A8J2LC67"/>
<protein>
    <submittedName>
        <fullName evidence="2">Uncharacterized protein</fullName>
    </submittedName>
</protein>
<dbReference type="EMBL" id="CAJVCH010551873">
    <property type="protein sequence ID" value="CAG7829534.1"/>
    <property type="molecule type" value="Genomic_DNA"/>
</dbReference>
<name>A0A8J2LC67_9HEXA</name>
<feature type="compositionally biased region" description="Basic and acidic residues" evidence="1">
    <location>
        <begin position="106"/>
        <end position="115"/>
    </location>
</feature>
<organism evidence="2 3">
    <name type="scientific">Allacma fusca</name>
    <dbReference type="NCBI Taxonomy" id="39272"/>
    <lineage>
        <taxon>Eukaryota</taxon>
        <taxon>Metazoa</taxon>
        <taxon>Ecdysozoa</taxon>
        <taxon>Arthropoda</taxon>
        <taxon>Hexapoda</taxon>
        <taxon>Collembola</taxon>
        <taxon>Symphypleona</taxon>
        <taxon>Sminthuridae</taxon>
        <taxon>Allacma</taxon>
    </lineage>
</organism>
<evidence type="ECO:0000256" key="1">
    <source>
        <dbReference type="SAM" id="MobiDB-lite"/>
    </source>
</evidence>
<comment type="caution">
    <text evidence="2">The sequence shown here is derived from an EMBL/GenBank/DDBJ whole genome shotgun (WGS) entry which is preliminary data.</text>
</comment>
<evidence type="ECO:0000313" key="2">
    <source>
        <dbReference type="EMBL" id="CAG7829534.1"/>
    </source>
</evidence>
<reference evidence="2" key="1">
    <citation type="submission" date="2021-06" db="EMBL/GenBank/DDBJ databases">
        <authorList>
            <person name="Hodson N. C."/>
            <person name="Mongue J. A."/>
            <person name="Jaron S. K."/>
        </authorList>
    </citation>
    <scope>NUCLEOTIDE SEQUENCE</scope>
</reference>
<gene>
    <name evidence="2" type="ORF">AFUS01_LOCUS39393</name>
</gene>